<feature type="domain" description="FAS1" evidence="10">
    <location>
        <begin position="25"/>
        <end position="172"/>
    </location>
</feature>
<keyword evidence="6" id="KW-0472">Membrane</keyword>
<organism evidence="11 12">
    <name type="scientific">Castilleja foliolosa</name>
    <dbReference type="NCBI Taxonomy" id="1961234"/>
    <lineage>
        <taxon>Eukaryota</taxon>
        <taxon>Viridiplantae</taxon>
        <taxon>Streptophyta</taxon>
        <taxon>Embryophyta</taxon>
        <taxon>Tracheophyta</taxon>
        <taxon>Spermatophyta</taxon>
        <taxon>Magnoliopsida</taxon>
        <taxon>eudicotyledons</taxon>
        <taxon>Gunneridae</taxon>
        <taxon>Pentapetalae</taxon>
        <taxon>asterids</taxon>
        <taxon>lamiids</taxon>
        <taxon>Lamiales</taxon>
        <taxon>Orobanchaceae</taxon>
        <taxon>Pedicularideae</taxon>
        <taxon>Castillejinae</taxon>
        <taxon>Castilleja</taxon>
    </lineage>
</organism>
<dbReference type="PANTHER" id="PTHR32382:SF4">
    <property type="entry name" value="FASCICLIN-LIKE ARABINOGALACTAN PROTEIN 1"/>
    <property type="match status" value="1"/>
</dbReference>
<dbReference type="GO" id="GO:0005886">
    <property type="term" value="C:plasma membrane"/>
    <property type="evidence" value="ECO:0007669"/>
    <property type="project" value="UniProtKB-SubCell"/>
</dbReference>
<proteinExistence type="inferred from homology"/>
<evidence type="ECO:0000256" key="3">
    <source>
        <dbReference type="ARBA" id="ARBA00022475"/>
    </source>
</evidence>
<comment type="similarity">
    <text evidence="2">Belongs to the fasciclin-like AGP family.</text>
</comment>
<dbReference type="InterPro" id="IPR036378">
    <property type="entry name" value="FAS1_dom_sf"/>
</dbReference>
<dbReference type="InterPro" id="IPR000782">
    <property type="entry name" value="FAS1_domain"/>
</dbReference>
<accession>A0ABD3D9V1</accession>
<comment type="caution">
    <text evidence="11">The sequence shown here is derived from an EMBL/GenBank/DDBJ whole genome shotgun (WGS) entry which is preliminary data.</text>
</comment>
<evidence type="ECO:0000259" key="10">
    <source>
        <dbReference type="PROSITE" id="PS50213"/>
    </source>
</evidence>
<evidence type="ECO:0000256" key="4">
    <source>
        <dbReference type="ARBA" id="ARBA00022622"/>
    </source>
</evidence>
<feature type="compositionally biased region" description="Low complexity" evidence="8">
    <location>
        <begin position="376"/>
        <end position="389"/>
    </location>
</feature>
<dbReference type="SUPFAM" id="SSF82153">
    <property type="entry name" value="FAS1 domain"/>
    <property type="match status" value="2"/>
</dbReference>
<dbReference type="PROSITE" id="PS50213">
    <property type="entry name" value="FAS1"/>
    <property type="match status" value="2"/>
</dbReference>
<keyword evidence="12" id="KW-1185">Reference proteome</keyword>
<dbReference type="GO" id="GO:0098552">
    <property type="term" value="C:side of membrane"/>
    <property type="evidence" value="ECO:0007669"/>
    <property type="project" value="UniProtKB-KW"/>
</dbReference>
<evidence type="ECO:0000256" key="9">
    <source>
        <dbReference type="SAM" id="SignalP"/>
    </source>
</evidence>
<keyword evidence="5 9" id="KW-0732">Signal</keyword>
<gene>
    <name evidence="11" type="ORF">CASFOL_018700</name>
</gene>
<evidence type="ECO:0000256" key="5">
    <source>
        <dbReference type="ARBA" id="ARBA00022729"/>
    </source>
</evidence>
<dbReference type="Gene3D" id="2.30.180.10">
    <property type="entry name" value="FAS1 domain"/>
    <property type="match status" value="2"/>
</dbReference>
<feature type="chain" id="PRO_5044846699" description="FAS1 domain-containing protein" evidence="9">
    <location>
        <begin position="27"/>
        <end position="414"/>
    </location>
</feature>
<feature type="domain" description="FAS1" evidence="10">
    <location>
        <begin position="186"/>
        <end position="328"/>
    </location>
</feature>
<evidence type="ECO:0000256" key="2">
    <source>
        <dbReference type="ARBA" id="ARBA00007843"/>
    </source>
</evidence>
<sequence>MQLHRTAAAATVVLSLSIFLLTHVGAHNITHILRDPNFSTFNDYLTRTLLAAEINNRKTITVLTVDNAAMADLVSKNLDLGAVKNVLSLHVLLDYYSAEKLHQITNGSALSATLFQTTGLAQGSTGFVNVTDLSGGKVGFWPAGNEAINATFVKKIYPEPYNISVLQISKVLLLPEAEAPAPAPEQVNLTAIMSSDNGCKVFADTLAANNIAQKTFDDNVQSGLTVFCPGDAAMKAFLPKFNNLTGEGKQNLLEYHGVPIYQSIANLKSNNGEMKTLATDGGKSNYVFTVQTDGDDVEIKTKIVTAKIVSTLRDSPQQFAIHKLDKVLLPEELFKSALSPNLAPSPAPGPEAVAGSPRPARHASPPAPPTDEDSPADAPGPDGDAADRNGAARFKGKFGALILTLSVWFVFLQL</sequence>
<dbReference type="FunFam" id="2.30.180.10:FF:000008">
    <property type="entry name" value="Fasciclin-like arabinogalactan protein 10"/>
    <property type="match status" value="1"/>
</dbReference>
<feature type="signal peptide" evidence="9">
    <location>
        <begin position="1"/>
        <end position="26"/>
    </location>
</feature>
<keyword evidence="3" id="KW-1003">Cell membrane</keyword>
<dbReference type="SMART" id="SM00554">
    <property type="entry name" value="FAS1"/>
    <property type="match status" value="2"/>
</dbReference>
<dbReference type="AlphaFoldDB" id="A0ABD3D9V1"/>
<dbReference type="Pfam" id="PF02469">
    <property type="entry name" value="Fasciclin"/>
    <property type="match status" value="2"/>
</dbReference>
<dbReference type="EMBL" id="JAVIJP010000025">
    <property type="protein sequence ID" value="KAL3637532.1"/>
    <property type="molecule type" value="Genomic_DNA"/>
</dbReference>
<comment type="subcellular location">
    <subcellularLocation>
        <location evidence="1">Cell membrane</location>
        <topology evidence="1">Lipid-anchor</topology>
        <topology evidence="1">GPI-anchor</topology>
    </subcellularLocation>
</comment>
<evidence type="ECO:0000256" key="6">
    <source>
        <dbReference type="ARBA" id="ARBA00023136"/>
    </source>
</evidence>
<keyword evidence="4" id="KW-0336">GPI-anchor</keyword>
<protein>
    <recommendedName>
        <fullName evidence="10">FAS1 domain-containing protein</fullName>
    </recommendedName>
</protein>
<dbReference type="InterPro" id="IPR033254">
    <property type="entry name" value="Plant_FLA"/>
</dbReference>
<evidence type="ECO:0000256" key="7">
    <source>
        <dbReference type="ARBA" id="ARBA00023288"/>
    </source>
</evidence>
<keyword evidence="4" id="KW-0325">Glycoprotein</keyword>
<dbReference type="PANTHER" id="PTHR32382">
    <property type="entry name" value="FASCICLIN-LIKE ARABINOGALACTAN PROTEIN"/>
    <property type="match status" value="1"/>
</dbReference>
<evidence type="ECO:0000256" key="8">
    <source>
        <dbReference type="SAM" id="MobiDB-lite"/>
    </source>
</evidence>
<evidence type="ECO:0000256" key="1">
    <source>
        <dbReference type="ARBA" id="ARBA00004609"/>
    </source>
</evidence>
<evidence type="ECO:0000313" key="11">
    <source>
        <dbReference type="EMBL" id="KAL3637532.1"/>
    </source>
</evidence>
<reference evidence="12" key="1">
    <citation type="journal article" date="2024" name="IScience">
        <title>Strigolactones Initiate the Formation of Haustorium-like Structures in Castilleja.</title>
        <authorList>
            <person name="Buerger M."/>
            <person name="Peterson D."/>
            <person name="Chory J."/>
        </authorList>
    </citation>
    <scope>NUCLEOTIDE SEQUENCE [LARGE SCALE GENOMIC DNA]</scope>
</reference>
<name>A0ABD3D9V1_9LAMI</name>
<evidence type="ECO:0000313" key="12">
    <source>
        <dbReference type="Proteomes" id="UP001632038"/>
    </source>
</evidence>
<dbReference type="Proteomes" id="UP001632038">
    <property type="component" value="Unassembled WGS sequence"/>
</dbReference>
<keyword evidence="7" id="KW-0449">Lipoprotein</keyword>
<feature type="region of interest" description="Disordered" evidence="8">
    <location>
        <begin position="340"/>
        <end position="389"/>
    </location>
</feature>